<evidence type="ECO:0000256" key="1">
    <source>
        <dbReference type="SAM" id="MobiDB-lite"/>
    </source>
</evidence>
<name>A0AAD8ZS02_9TELE</name>
<protein>
    <submittedName>
        <fullName evidence="2">Uncharacterized protein</fullName>
    </submittedName>
</protein>
<evidence type="ECO:0000313" key="3">
    <source>
        <dbReference type="Proteomes" id="UP001239994"/>
    </source>
</evidence>
<dbReference type="EMBL" id="JAROKS010000004">
    <property type="protein sequence ID" value="KAK1803815.1"/>
    <property type="molecule type" value="Genomic_DNA"/>
</dbReference>
<dbReference type="Proteomes" id="UP001239994">
    <property type="component" value="Unassembled WGS sequence"/>
</dbReference>
<organism evidence="2 3">
    <name type="scientific">Electrophorus voltai</name>
    <dbReference type="NCBI Taxonomy" id="2609070"/>
    <lineage>
        <taxon>Eukaryota</taxon>
        <taxon>Metazoa</taxon>
        <taxon>Chordata</taxon>
        <taxon>Craniata</taxon>
        <taxon>Vertebrata</taxon>
        <taxon>Euteleostomi</taxon>
        <taxon>Actinopterygii</taxon>
        <taxon>Neopterygii</taxon>
        <taxon>Teleostei</taxon>
        <taxon>Ostariophysi</taxon>
        <taxon>Gymnotiformes</taxon>
        <taxon>Gymnotoidei</taxon>
        <taxon>Gymnotidae</taxon>
        <taxon>Electrophorus</taxon>
    </lineage>
</organism>
<gene>
    <name evidence="2" type="ORF">P4O66_003767</name>
</gene>
<proteinExistence type="predicted"/>
<sequence>MRTRRPSEGQSLRYVARAATRAALACSSSVSRDRAFARPRLARRRKSRAERRPSCVCSVDARSRGRGKTTASSLCTLRSCAQAEKASHGFGFGHRSSHRVSMSARRADGT</sequence>
<comment type="caution">
    <text evidence="2">The sequence shown here is derived from an EMBL/GenBank/DDBJ whole genome shotgun (WGS) entry which is preliminary data.</text>
</comment>
<keyword evidence="3" id="KW-1185">Reference proteome</keyword>
<accession>A0AAD8ZS02</accession>
<reference evidence="2" key="1">
    <citation type="submission" date="2023-03" db="EMBL/GenBank/DDBJ databases">
        <title>Electrophorus voltai genome.</title>
        <authorList>
            <person name="Bian C."/>
        </authorList>
    </citation>
    <scope>NUCLEOTIDE SEQUENCE</scope>
    <source>
        <strain evidence="2">CB-2022</strain>
        <tissue evidence="2">Muscle</tissue>
    </source>
</reference>
<dbReference type="AlphaFoldDB" id="A0AAD8ZS02"/>
<feature type="region of interest" description="Disordered" evidence="1">
    <location>
        <begin position="91"/>
        <end position="110"/>
    </location>
</feature>
<evidence type="ECO:0000313" key="2">
    <source>
        <dbReference type="EMBL" id="KAK1803815.1"/>
    </source>
</evidence>